<gene>
    <name evidence="3" type="ORF">GCM10011386_47100</name>
</gene>
<keyword evidence="4" id="KW-1185">Reference proteome</keyword>
<evidence type="ECO:0000256" key="1">
    <source>
        <dbReference type="SAM" id="SignalP"/>
    </source>
</evidence>
<feature type="signal peptide" evidence="1">
    <location>
        <begin position="1"/>
        <end position="21"/>
    </location>
</feature>
<dbReference type="Pfam" id="PF14485">
    <property type="entry name" value="DUF4431"/>
    <property type="match status" value="1"/>
</dbReference>
<evidence type="ECO:0000313" key="4">
    <source>
        <dbReference type="Proteomes" id="UP000597338"/>
    </source>
</evidence>
<dbReference type="RefSeq" id="WP_188753941.1">
    <property type="nucleotide sequence ID" value="NZ_BMIK01000033.1"/>
</dbReference>
<dbReference type="InterPro" id="IPR027826">
    <property type="entry name" value="DUF4431"/>
</dbReference>
<protein>
    <recommendedName>
        <fullName evidence="2">DUF4431 domain-containing protein</fullName>
    </recommendedName>
</protein>
<feature type="domain" description="DUF4431" evidence="2">
    <location>
        <begin position="423"/>
        <end position="468"/>
    </location>
</feature>
<accession>A0ABQ1MYM2</accession>
<dbReference type="EMBL" id="BMIK01000033">
    <property type="protein sequence ID" value="GGC49404.1"/>
    <property type="molecule type" value="Genomic_DNA"/>
</dbReference>
<sequence>MMKTIFLSLFLLCCGIITAHAQISEKQLKPFIPKGYTLADTSGDGLKQSSGDILLELVSDEPDDFETLILLHNEKGKLTKIAENSSLLMSKDMLSTSGGTYPSLSGTILSVDYSLGSGSALSDISIQFEKTKDGQYEFKEYTASTKNHGVENLKERQKITAAQTGTISFAEATEDLILKKANTKATAENKDMPVYKAQKQFAKYIPDGFQLAAFAEGDLNLDGLKKDVVLVIFGPEISCRILLLMQQSNGTYKTAQNNNKLIDIDDTFNANNLKVVIKNGYFTFEQKVPVDDNDFDQRYITFKYDVAPKNWFLHRLDVEHYSGFDTKPSKDVTHLTTKEFGKIAFQEMKHLPGVYYYEPAISVISGTLIKKMFYGAPNYGETPEKDEKVWVYMLKPDYPVNAYGYVEQQNDETADKNVTNITEIQVYSRDKKIDFKNYENKKIKLQGFFQSAQTGHHYTEVLMEVKKIL</sequence>
<evidence type="ECO:0000313" key="3">
    <source>
        <dbReference type="EMBL" id="GGC49404.1"/>
    </source>
</evidence>
<feature type="chain" id="PRO_5047163416" description="DUF4431 domain-containing protein" evidence="1">
    <location>
        <begin position="22"/>
        <end position="469"/>
    </location>
</feature>
<dbReference type="Proteomes" id="UP000597338">
    <property type="component" value="Unassembled WGS sequence"/>
</dbReference>
<comment type="caution">
    <text evidence="3">The sequence shown here is derived from an EMBL/GenBank/DDBJ whole genome shotgun (WGS) entry which is preliminary data.</text>
</comment>
<organism evidence="3 4">
    <name type="scientific">Parapedobacter defluvii</name>
    <dbReference type="NCBI Taxonomy" id="2045106"/>
    <lineage>
        <taxon>Bacteria</taxon>
        <taxon>Pseudomonadati</taxon>
        <taxon>Bacteroidota</taxon>
        <taxon>Sphingobacteriia</taxon>
        <taxon>Sphingobacteriales</taxon>
        <taxon>Sphingobacteriaceae</taxon>
        <taxon>Parapedobacter</taxon>
    </lineage>
</organism>
<name>A0ABQ1MYM2_9SPHI</name>
<evidence type="ECO:0000259" key="2">
    <source>
        <dbReference type="Pfam" id="PF14485"/>
    </source>
</evidence>
<keyword evidence="1" id="KW-0732">Signal</keyword>
<reference evidence="4" key="1">
    <citation type="journal article" date="2019" name="Int. J. Syst. Evol. Microbiol.">
        <title>The Global Catalogue of Microorganisms (GCM) 10K type strain sequencing project: providing services to taxonomists for standard genome sequencing and annotation.</title>
        <authorList>
            <consortium name="The Broad Institute Genomics Platform"/>
            <consortium name="The Broad Institute Genome Sequencing Center for Infectious Disease"/>
            <person name="Wu L."/>
            <person name="Ma J."/>
        </authorList>
    </citation>
    <scope>NUCLEOTIDE SEQUENCE [LARGE SCALE GENOMIC DNA]</scope>
    <source>
        <strain evidence="4">CGMCC 1.15342</strain>
    </source>
</reference>
<proteinExistence type="predicted"/>